<proteinExistence type="predicted"/>
<reference evidence="1 2" key="2">
    <citation type="journal article" date="2022" name="Mol. Ecol. Resour.">
        <title>The genomes of chicory, endive, great burdock and yacon provide insights into Asteraceae paleo-polyploidization history and plant inulin production.</title>
        <authorList>
            <person name="Fan W."/>
            <person name="Wang S."/>
            <person name="Wang H."/>
            <person name="Wang A."/>
            <person name="Jiang F."/>
            <person name="Liu H."/>
            <person name="Zhao H."/>
            <person name="Xu D."/>
            <person name="Zhang Y."/>
        </authorList>
    </citation>
    <scope>NUCLEOTIDE SEQUENCE [LARGE SCALE GENOMIC DNA]</scope>
    <source>
        <strain evidence="2">cv. Yunnan</strain>
        <tissue evidence="1">Leaves</tissue>
    </source>
</reference>
<keyword evidence="2" id="KW-1185">Reference proteome</keyword>
<evidence type="ECO:0000313" key="2">
    <source>
        <dbReference type="Proteomes" id="UP001056120"/>
    </source>
</evidence>
<accession>A0ACB9JJS0</accession>
<comment type="caution">
    <text evidence="1">The sequence shown here is derived from an EMBL/GenBank/DDBJ whole genome shotgun (WGS) entry which is preliminary data.</text>
</comment>
<sequence length="92" mass="10277">MLNEEALFYVCSDEHAMLQIDYCMKGAKSVTNYEIDDAQNDDNQFSKNDADSEDVLAGSMIKLHSAQEAFQNGNISITIFANILTKRSANYS</sequence>
<name>A0ACB9JJS0_9ASTR</name>
<evidence type="ECO:0000313" key="1">
    <source>
        <dbReference type="EMBL" id="KAI3820429.1"/>
    </source>
</evidence>
<dbReference type="EMBL" id="CM042020">
    <property type="protein sequence ID" value="KAI3820429.1"/>
    <property type="molecule type" value="Genomic_DNA"/>
</dbReference>
<gene>
    <name evidence="1" type="ORF">L1987_07976</name>
</gene>
<dbReference type="Proteomes" id="UP001056120">
    <property type="component" value="Linkage Group LG03"/>
</dbReference>
<reference evidence="2" key="1">
    <citation type="journal article" date="2022" name="Mol. Ecol. Resour.">
        <title>The genomes of chicory, endive, great burdock and yacon provide insights into Asteraceae palaeo-polyploidization history and plant inulin production.</title>
        <authorList>
            <person name="Fan W."/>
            <person name="Wang S."/>
            <person name="Wang H."/>
            <person name="Wang A."/>
            <person name="Jiang F."/>
            <person name="Liu H."/>
            <person name="Zhao H."/>
            <person name="Xu D."/>
            <person name="Zhang Y."/>
        </authorList>
    </citation>
    <scope>NUCLEOTIDE SEQUENCE [LARGE SCALE GENOMIC DNA]</scope>
    <source>
        <strain evidence="2">cv. Yunnan</strain>
    </source>
</reference>
<organism evidence="1 2">
    <name type="scientific">Smallanthus sonchifolius</name>
    <dbReference type="NCBI Taxonomy" id="185202"/>
    <lineage>
        <taxon>Eukaryota</taxon>
        <taxon>Viridiplantae</taxon>
        <taxon>Streptophyta</taxon>
        <taxon>Embryophyta</taxon>
        <taxon>Tracheophyta</taxon>
        <taxon>Spermatophyta</taxon>
        <taxon>Magnoliopsida</taxon>
        <taxon>eudicotyledons</taxon>
        <taxon>Gunneridae</taxon>
        <taxon>Pentapetalae</taxon>
        <taxon>asterids</taxon>
        <taxon>campanulids</taxon>
        <taxon>Asterales</taxon>
        <taxon>Asteraceae</taxon>
        <taxon>Asteroideae</taxon>
        <taxon>Heliantheae alliance</taxon>
        <taxon>Millerieae</taxon>
        <taxon>Smallanthus</taxon>
    </lineage>
</organism>
<protein>
    <submittedName>
        <fullName evidence="1">Uncharacterized protein</fullName>
    </submittedName>
</protein>